<dbReference type="InterPro" id="IPR040632">
    <property type="entry name" value="Sulfotransfer_4"/>
</dbReference>
<dbReference type="PANTHER" id="PTHR36978">
    <property type="entry name" value="P-LOOP CONTAINING NUCLEOTIDE TRIPHOSPHATE HYDROLASE"/>
    <property type="match status" value="1"/>
</dbReference>
<dbReference type="InterPro" id="IPR027417">
    <property type="entry name" value="P-loop_NTPase"/>
</dbReference>
<evidence type="ECO:0000313" key="2">
    <source>
        <dbReference type="Proteomes" id="UP001143543"/>
    </source>
</evidence>
<accession>A0ABQ5MGZ1</accession>
<protein>
    <submittedName>
        <fullName evidence="1">Sulfotransferase family protein</fullName>
    </submittedName>
</protein>
<dbReference type="EMBL" id="BRVO01000001">
    <property type="protein sequence ID" value="GLB48654.1"/>
    <property type="molecule type" value="Genomic_DNA"/>
</dbReference>
<evidence type="ECO:0000313" key="1">
    <source>
        <dbReference type="EMBL" id="GLB48654.1"/>
    </source>
</evidence>
<proteinExistence type="predicted"/>
<dbReference type="PANTHER" id="PTHR36978:SF4">
    <property type="entry name" value="P-LOOP CONTAINING NUCLEOSIDE TRIPHOSPHATE HYDROLASE PROTEIN"/>
    <property type="match status" value="1"/>
</dbReference>
<dbReference type="RefSeq" id="WP_281764288.1">
    <property type="nucleotide sequence ID" value="NZ_BRVO01000001.1"/>
</dbReference>
<name>A0ABQ5MGZ1_9FLAO</name>
<organism evidence="1 2">
    <name type="scientific">Neptunitalea lumnitzerae</name>
    <dbReference type="NCBI Taxonomy" id="2965509"/>
    <lineage>
        <taxon>Bacteria</taxon>
        <taxon>Pseudomonadati</taxon>
        <taxon>Bacteroidota</taxon>
        <taxon>Flavobacteriia</taxon>
        <taxon>Flavobacteriales</taxon>
        <taxon>Flavobacteriaceae</taxon>
        <taxon>Neptunitalea</taxon>
    </lineage>
</organism>
<dbReference type="Gene3D" id="3.40.50.300">
    <property type="entry name" value="P-loop containing nucleotide triphosphate hydrolases"/>
    <property type="match status" value="1"/>
</dbReference>
<gene>
    <name evidence="1" type="ORF">Y10_10220</name>
</gene>
<reference evidence="1" key="1">
    <citation type="submission" date="2022-07" db="EMBL/GenBank/DDBJ databases">
        <title>Taxonomy of Novel Oxalotrophic and Methylotrophic Bacteria.</title>
        <authorList>
            <person name="Sahin N."/>
            <person name="Tani A."/>
        </authorList>
    </citation>
    <scope>NUCLEOTIDE SEQUENCE</scope>
    <source>
        <strain evidence="1">Y10</strain>
    </source>
</reference>
<dbReference type="Proteomes" id="UP001143543">
    <property type="component" value="Unassembled WGS sequence"/>
</dbReference>
<dbReference type="Pfam" id="PF17784">
    <property type="entry name" value="Sulfotransfer_4"/>
    <property type="match status" value="1"/>
</dbReference>
<keyword evidence="2" id="KW-1185">Reference proteome</keyword>
<dbReference type="SUPFAM" id="SSF52540">
    <property type="entry name" value="P-loop containing nucleoside triphosphate hydrolases"/>
    <property type="match status" value="1"/>
</dbReference>
<comment type="caution">
    <text evidence="1">The sequence shown here is derived from an EMBL/GenBank/DDBJ whole genome shotgun (WGS) entry which is preliminary data.</text>
</comment>
<sequence length="207" mass="24528">MEKYQLKNLYYYYVGKHFYKMYNLKPKVFGIGLNRTGSSSLGRFFEMLGYKHSFECYGAEKLKIFLNDKAALKKEMDKFEMHEDWPTAQVYKLLAEYYPDAKFILTLRDTPEQWFNSLLNTSGQEAAPFNKTKELIYGYGVITEAQREELIGVYENHIKEVTEFFSNTPERLLILKTSDKNKNDKICDFLNISRVNFDFPHSQKRSY</sequence>